<dbReference type="Proteomes" id="UP000466332">
    <property type="component" value="Unassembled WGS sequence"/>
</dbReference>
<dbReference type="EMBL" id="WWCS01000007">
    <property type="protein sequence ID" value="MYN40327.1"/>
    <property type="molecule type" value="Genomic_DNA"/>
</dbReference>
<name>A0ABW9WGS4_9BURK</name>
<evidence type="ECO:0000313" key="2">
    <source>
        <dbReference type="Proteomes" id="UP000466332"/>
    </source>
</evidence>
<protein>
    <submittedName>
        <fullName evidence="1">Uncharacterized protein</fullName>
    </submittedName>
</protein>
<comment type="caution">
    <text evidence="1">The sequence shown here is derived from an EMBL/GenBank/DDBJ whole genome shotgun (WGS) entry which is preliminary data.</text>
</comment>
<accession>A0ABW9WGS4</accession>
<reference evidence="1 2" key="1">
    <citation type="submission" date="2019-12" db="EMBL/GenBank/DDBJ databases">
        <title>Novel species isolated from a subtropical stream in China.</title>
        <authorList>
            <person name="Lu H."/>
        </authorList>
    </citation>
    <scope>NUCLEOTIDE SEQUENCE [LARGE SCALE GENOMIC DNA]</scope>
    <source>
        <strain evidence="1 2">FT109W</strain>
    </source>
</reference>
<dbReference type="RefSeq" id="WP_161045390.1">
    <property type="nucleotide sequence ID" value="NZ_WWCS01000007.1"/>
</dbReference>
<gene>
    <name evidence="1" type="ORF">GTP55_13170</name>
</gene>
<keyword evidence="2" id="KW-1185">Reference proteome</keyword>
<proteinExistence type="predicted"/>
<evidence type="ECO:0000313" key="1">
    <source>
        <dbReference type="EMBL" id="MYN40327.1"/>
    </source>
</evidence>
<organism evidence="1 2">
    <name type="scientific">Duganella margarita</name>
    <dbReference type="NCBI Taxonomy" id="2692170"/>
    <lineage>
        <taxon>Bacteria</taxon>
        <taxon>Pseudomonadati</taxon>
        <taxon>Pseudomonadota</taxon>
        <taxon>Betaproteobacteria</taxon>
        <taxon>Burkholderiales</taxon>
        <taxon>Oxalobacteraceae</taxon>
        <taxon>Telluria group</taxon>
        <taxon>Duganella</taxon>
    </lineage>
</organism>
<sequence length="377" mass="41262">MVATSGVVLDLGWLAVLDNTDSPSSPNHAVVGGATKSPTQQDAIYRGVMADPVGSGLADLLLFAEHLVVHEFFIIDSLAFQARLGRIPLEITDYVIRKEPDLSVYTEASKAVIALTKELEAAATESEALKQLRKELSPDGSSPFWSGADKRLHDHMERSGGALRLVASAASTGGDTLSRALFYLEFSRRQGDVALLGPGKRKWLQLIGHAMEASMHELIAKKFDDKLQADLKSMVPTAFSTTQVTTPPVAELVLRTAIAQGISILDAAVQIRESADAQAYRALLGQLRSQMTINRATRMEATRLLAALDDTATLWAKHHDTLMGITHQKRELSWEKIPLIGDILKAAGMSKTEIRDRILNPQPGHLAFISRWYRRPD</sequence>